<evidence type="ECO:0000313" key="2">
    <source>
        <dbReference type="EMBL" id="KAK8146590.1"/>
    </source>
</evidence>
<accession>A0AAW0RX41</accession>
<protein>
    <submittedName>
        <fullName evidence="2">Uncharacterized protein</fullName>
    </submittedName>
</protein>
<dbReference type="AlphaFoldDB" id="A0AAW0RX41"/>
<proteinExistence type="predicted"/>
<comment type="caution">
    <text evidence="2">The sequence shown here is derived from an EMBL/GenBank/DDBJ whole genome shotgun (WGS) entry which is preliminary data.</text>
</comment>
<gene>
    <name evidence="2" type="ORF">G3M48_002916</name>
</gene>
<feature type="region of interest" description="Disordered" evidence="1">
    <location>
        <begin position="586"/>
        <end position="625"/>
    </location>
</feature>
<evidence type="ECO:0000256" key="1">
    <source>
        <dbReference type="SAM" id="MobiDB-lite"/>
    </source>
</evidence>
<sequence length="625" mass="70527">MSVHEEEWHSDAYNGSAIGHVPQRHPTPRMVYDASASSDYQVTQIRDSSSIVQPESRASPLHVVQPPPFPCYTASSYINCRKNFHSAVIRLLLKLDHNYPKNYPINLSCKPAARPTSMGQSKHATAQAVSPRLTELSLDSVRFDEIPKARKMETFFPGSAQNMPPAPLGEFTNMLNNDHKTRADMSPLAGQRPWLEAGHKKAQYEDVEDLQKVRARPGDVFHCESSDYTPMVKGAATESRWSWPVKQVDKKSTSTHSGYQHSEKLHHKKTAWKRYRARVRPQLWHSRLYMRMQDKARRRDRCAAMGYASYRTVDMRAFSDVSSRGAASRSLPEEKQPEKNAVPAWFAERHQRVDSAKLLAQYMATSDYIVSLAGPPLPDMRYGVIIVPCGEEELLLKQPDREVSYEDVKTAYSFTHEDDGLLYEEIPKSILACQSSMSSTEFCYYDRQRLLDEWEDDRRVSSWLRPNYRSDWSEIKNDSQGICREENHKLVDPAQYSQWSATHAPDYGSWVGQEIQSFDEDGRQVASVSTKSNGTHEPVRLESSNLVRDLKFAGSASDSQAWGVPTVSGQLSQHALRAVISTAPLSNSDLTSSDAEIPKLVADASADSYPTQPAATQDDAEQPHD</sequence>
<dbReference type="EMBL" id="JAAHCF010000201">
    <property type="protein sequence ID" value="KAK8146590.1"/>
    <property type="molecule type" value="Genomic_DNA"/>
</dbReference>
<dbReference type="Proteomes" id="UP001397290">
    <property type="component" value="Unassembled WGS sequence"/>
</dbReference>
<keyword evidence="3" id="KW-1185">Reference proteome</keyword>
<reference evidence="2 3" key="1">
    <citation type="submission" date="2020-02" db="EMBL/GenBank/DDBJ databases">
        <title>Comparative genomics of the hypocrealean fungal genus Beauvera.</title>
        <authorList>
            <person name="Showalter D.N."/>
            <person name="Bushley K.E."/>
            <person name="Rehner S.A."/>
        </authorList>
    </citation>
    <scope>NUCLEOTIDE SEQUENCE [LARGE SCALE GENOMIC DNA]</scope>
    <source>
        <strain evidence="2 3">ARSEF4384</strain>
    </source>
</reference>
<organism evidence="2 3">
    <name type="scientific">Beauveria asiatica</name>
    <dbReference type="NCBI Taxonomy" id="1069075"/>
    <lineage>
        <taxon>Eukaryota</taxon>
        <taxon>Fungi</taxon>
        <taxon>Dikarya</taxon>
        <taxon>Ascomycota</taxon>
        <taxon>Pezizomycotina</taxon>
        <taxon>Sordariomycetes</taxon>
        <taxon>Hypocreomycetidae</taxon>
        <taxon>Hypocreales</taxon>
        <taxon>Cordycipitaceae</taxon>
        <taxon>Beauveria</taxon>
    </lineage>
</organism>
<feature type="non-terminal residue" evidence="2">
    <location>
        <position position="625"/>
    </location>
</feature>
<evidence type="ECO:0000313" key="3">
    <source>
        <dbReference type="Proteomes" id="UP001397290"/>
    </source>
</evidence>
<name>A0AAW0RX41_9HYPO</name>